<name>A0A248JQ13_9PROT</name>
<dbReference type="PANTHER" id="PTHR33204">
    <property type="entry name" value="TRANSCRIPTIONAL REGULATOR, MARR FAMILY"/>
    <property type="match status" value="1"/>
</dbReference>
<dbReference type="InterPro" id="IPR036390">
    <property type="entry name" value="WH_DNA-bd_sf"/>
</dbReference>
<dbReference type="RefSeq" id="WP_088871606.1">
    <property type="nucleotide sequence ID" value="NZ_CP022110.1"/>
</dbReference>
<evidence type="ECO:0000259" key="4">
    <source>
        <dbReference type="PROSITE" id="PS51118"/>
    </source>
</evidence>
<keyword evidence="6" id="KW-1185">Reference proteome</keyword>
<dbReference type="GO" id="GO:0003677">
    <property type="term" value="F:DNA binding"/>
    <property type="evidence" value="ECO:0007669"/>
    <property type="project" value="UniProtKB-KW"/>
</dbReference>
<dbReference type="SUPFAM" id="SSF46785">
    <property type="entry name" value="Winged helix' DNA-binding domain"/>
    <property type="match status" value="1"/>
</dbReference>
<dbReference type="PANTHER" id="PTHR33204:SF18">
    <property type="entry name" value="TRANSCRIPTIONAL REGULATORY PROTEIN"/>
    <property type="match status" value="1"/>
</dbReference>
<dbReference type="InterPro" id="IPR002577">
    <property type="entry name" value="HTH_HxlR"/>
</dbReference>
<evidence type="ECO:0000313" key="5">
    <source>
        <dbReference type="EMBL" id="ASG20785.1"/>
    </source>
</evidence>
<sequence>MVKRTSHQDSLCGVARPLDAIGDGWSLLIIRDAFDGLRRFGEFQKNLGLAKNILAARLRALVAHGILQAVPAADGGAHQDYVLTAKGRGLFPVLVALRQWGEDHFFTADEPHVRLLDKHTGLPLRRLEPQAQDGTLLAPEDTVVRFPVENP</sequence>
<dbReference type="Proteomes" id="UP000197153">
    <property type="component" value="Chromosome 1"/>
</dbReference>
<evidence type="ECO:0000256" key="2">
    <source>
        <dbReference type="ARBA" id="ARBA00023125"/>
    </source>
</evidence>
<dbReference type="Gene3D" id="1.10.10.10">
    <property type="entry name" value="Winged helix-like DNA-binding domain superfamily/Winged helix DNA-binding domain"/>
    <property type="match status" value="1"/>
</dbReference>
<dbReference type="InterPro" id="IPR036388">
    <property type="entry name" value="WH-like_DNA-bd_sf"/>
</dbReference>
<keyword evidence="1" id="KW-0805">Transcription regulation</keyword>
<dbReference type="KEGG" id="nao:Y958_08155"/>
<evidence type="ECO:0000256" key="3">
    <source>
        <dbReference type="ARBA" id="ARBA00023163"/>
    </source>
</evidence>
<evidence type="ECO:0000313" key="6">
    <source>
        <dbReference type="Proteomes" id="UP000197153"/>
    </source>
</evidence>
<gene>
    <name evidence="5" type="ORF">Y958_08155</name>
</gene>
<accession>A0A248JQ13</accession>
<organism evidence="5 6">
    <name type="scientific">Nitrospirillum viridazoti CBAmc</name>
    <dbReference type="NCBI Taxonomy" id="1441467"/>
    <lineage>
        <taxon>Bacteria</taxon>
        <taxon>Pseudomonadati</taxon>
        <taxon>Pseudomonadota</taxon>
        <taxon>Alphaproteobacteria</taxon>
        <taxon>Rhodospirillales</taxon>
        <taxon>Azospirillaceae</taxon>
        <taxon>Nitrospirillum</taxon>
        <taxon>Nitrospirillum viridazoti</taxon>
    </lineage>
</organism>
<feature type="domain" description="HTH hxlR-type" evidence="4">
    <location>
        <begin position="12"/>
        <end position="109"/>
    </location>
</feature>
<proteinExistence type="predicted"/>
<reference evidence="5 6" key="1">
    <citation type="submission" date="2017-06" db="EMBL/GenBank/DDBJ databases">
        <title>Complete genome sequence of Nitrospirillum amazonense strain CBAmC, an endophytic nitrogen-fixing and plant growth-promoting bacterium, isolated from sugarcane.</title>
        <authorList>
            <person name="Schwab S."/>
            <person name="dos Santos Teixeira K.R."/>
            <person name="Simoes Araujo J.L."/>
            <person name="Soares Vidal M."/>
            <person name="Borges de Freitas H.R."/>
            <person name="Rivello Crivelaro A.L."/>
            <person name="Bueno de Camargo Nunes A."/>
            <person name="dos Santos C.M."/>
            <person name="Palmeira da Silva Rosa D."/>
            <person name="da Silva Padilha D."/>
            <person name="da Silva E."/>
            <person name="Araujo Terra L."/>
            <person name="Soares Mendes V."/>
            <person name="Farinelli L."/>
            <person name="Magalhaes Cruz L."/>
            <person name="Baldani J.I."/>
        </authorList>
    </citation>
    <scope>NUCLEOTIDE SEQUENCE [LARGE SCALE GENOMIC DNA]</scope>
    <source>
        <strain evidence="5 6">CBAmC</strain>
    </source>
</reference>
<dbReference type="EMBL" id="CP022110">
    <property type="protein sequence ID" value="ASG20785.1"/>
    <property type="molecule type" value="Genomic_DNA"/>
</dbReference>
<keyword evidence="2" id="KW-0238">DNA-binding</keyword>
<protein>
    <submittedName>
        <fullName evidence="5">Transcriptional regulator</fullName>
    </submittedName>
</protein>
<evidence type="ECO:0000256" key="1">
    <source>
        <dbReference type="ARBA" id="ARBA00023015"/>
    </source>
</evidence>
<keyword evidence="3" id="KW-0804">Transcription</keyword>
<dbReference type="AlphaFoldDB" id="A0A248JQ13"/>
<dbReference type="Pfam" id="PF01638">
    <property type="entry name" value="HxlR"/>
    <property type="match status" value="1"/>
</dbReference>
<dbReference type="PROSITE" id="PS51118">
    <property type="entry name" value="HTH_HXLR"/>
    <property type="match status" value="1"/>
</dbReference>